<keyword evidence="2" id="KW-1185">Reference proteome</keyword>
<dbReference type="RefSeq" id="WP_263530941.1">
    <property type="nucleotide sequence ID" value="NZ_JAOVZB010000005.1"/>
</dbReference>
<protein>
    <submittedName>
        <fullName evidence="1">Uncharacterized protein</fullName>
    </submittedName>
</protein>
<gene>
    <name evidence="1" type="ORF">OFY17_11835</name>
</gene>
<evidence type="ECO:0000313" key="2">
    <source>
        <dbReference type="Proteomes" id="UP001209713"/>
    </source>
</evidence>
<dbReference type="Proteomes" id="UP001209713">
    <property type="component" value="Unassembled WGS sequence"/>
</dbReference>
<accession>A0ABT2YUH7</accession>
<organism evidence="1 2">
    <name type="scientific">Marinomonas sargassi</name>
    <dbReference type="NCBI Taxonomy" id="2984494"/>
    <lineage>
        <taxon>Bacteria</taxon>
        <taxon>Pseudomonadati</taxon>
        <taxon>Pseudomonadota</taxon>
        <taxon>Gammaproteobacteria</taxon>
        <taxon>Oceanospirillales</taxon>
        <taxon>Oceanospirillaceae</taxon>
        <taxon>Marinomonas</taxon>
    </lineage>
</organism>
<reference evidence="1 2" key="1">
    <citation type="submission" date="2022-10" db="EMBL/GenBank/DDBJ databases">
        <title>Marinomonas transparenta sp. nov. and Marinomonas sargassi sp. nov., isolated from marine alga (Sargassum natans (L.) Gaillon).</title>
        <authorList>
            <person name="Wang Y."/>
        </authorList>
    </citation>
    <scope>NUCLEOTIDE SEQUENCE [LARGE SCALE GENOMIC DNA]</scope>
    <source>
        <strain evidence="1 2">C2222</strain>
    </source>
</reference>
<sequence length="45" mass="4838">MPRIVKVYPHAEASGLVRIFLILVLANGLNGESRCGKDQSKADVA</sequence>
<proteinExistence type="predicted"/>
<name>A0ABT2YUH7_9GAMM</name>
<comment type="caution">
    <text evidence="1">The sequence shown here is derived from an EMBL/GenBank/DDBJ whole genome shotgun (WGS) entry which is preliminary data.</text>
</comment>
<evidence type="ECO:0000313" key="1">
    <source>
        <dbReference type="EMBL" id="MCV2403562.1"/>
    </source>
</evidence>
<dbReference type="EMBL" id="JAOVZB010000005">
    <property type="protein sequence ID" value="MCV2403562.1"/>
    <property type="molecule type" value="Genomic_DNA"/>
</dbReference>